<keyword evidence="2" id="KW-0677">Repeat</keyword>
<feature type="domain" description="C2H2-type" evidence="6">
    <location>
        <begin position="300"/>
        <end position="327"/>
    </location>
</feature>
<feature type="domain" description="C2H2-type" evidence="6">
    <location>
        <begin position="272"/>
        <end position="295"/>
    </location>
</feature>
<dbReference type="PROSITE" id="PS00028">
    <property type="entry name" value="ZINC_FINGER_C2H2_1"/>
    <property type="match status" value="5"/>
</dbReference>
<gene>
    <name evidence="8" type="primary">6048752</name>
    <name evidence="7" type="ORF">CpipJ_CPIJ015193</name>
</gene>
<dbReference type="OMA" id="HASERNF"/>
<dbReference type="PANTHER" id="PTHR24379:SF121">
    <property type="entry name" value="C2H2-TYPE DOMAIN-CONTAINING PROTEIN"/>
    <property type="match status" value="1"/>
</dbReference>
<dbReference type="InterPro" id="IPR036236">
    <property type="entry name" value="Znf_C2H2_sf"/>
</dbReference>
<dbReference type="eggNOG" id="KOG1721">
    <property type="taxonomic scope" value="Eukaryota"/>
</dbReference>
<name>B0X7H6_CULQU</name>
<dbReference type="GO" id="GO:0005634">
    <property type="term" value="C:nucleus"/>
    <property type="evidence" value="ECO:0007669"/>
    <property type="project" value="InterPro"/>
</dbReference>
<keyword evidence="1" id="KW-0479">Metal-binding</keyword>
<feature type="domain" description="C2H2-type" evidence="6">
    <location>
        <begin position="244"/>
        <end position="271"/>
    </location>
</feature>
<organism>
    <name type="scientific">Culex quinquefasciatus</name>
    <name type="common">Southern house mosquito</name>
    <name type="synonym">Culex pungens</name>
    <dbReference type="NCBI Taxonomy" id="7176"/>
    <lineage>
        <taxon>Eukaryota</taxon>
        <taxon>Metazoa</taxon>
        <taxon>Ecdysozoa</taxon>
        <taxon>Arthropoda</taxon>
        <taxon>Hexapoda</taxon>
        <taxon>Insecta</taxon>
        <taxon>Pterygota</taxon>
        <taxon>Neoptera</taxon>
        <taxon>Endopterygota</taxon>
        <taxon>Diptera</taxon>
        <taxon>Nematocera</taxon>
        <taxon>Culicoidea</taxon>
        <taxon>Culicidae</taxon>
        <taxon>Culicinae</taxon>
        <taxon>Culicini</taxon>
        <taxon>Culex</taxon>
        <taxon>Culex</taxon>
    </lineage>
</organism>
<dbReference type="VEuPathDB" id="VectorBase:CQUJHB016932"/>
<reference evidence="8" key="2">
    <citation type="submission" date="2020-05" db="UniProtKB">
        <authorList>
            <consortium name="EnsemblMetazoa"/>
        </authorList>
    </citation>
    <scope>IDENTIFICATION</scope>
    <source>
        <strain evidence="8">JHB</strain>
    </source>
</reference>
<evidence type="ECO:0000256" key="3">
    <source>
        <dbReference type="ARBA" id="ARBA00022771"/>
    </source>
</evidence>
<reference evidence="7" key="1">
    <citation type="submission" date="2007-03" db="EMBL/GenBank/DDBJ databases">
        <title>Annotation of Culex pipiens quinquefasciatus.</title>
        <authorList>
            <consortium name="The Broad Institute Genome Sequencing Platform"/>
            <person name="Atkinson P.W."/>
            <person name="Hemingway J."/>
            <person name="Christensen B.M."/>
            <person name="Higgs S."/>
            <person name="Kodira C."/>
            <person name="Hannick L."/>
            <person name="Megy K."/>
            <person name="O'Leary S."/>
            <person name="Pearson M."/>
            <person name="Haas B.J."/>
            <person name="Mauceli E."/>
            <person name="Wortman J.R."/>
            <person name="Lee N.H."/>
            <person name="Guigo R."/>
            <person name="Stanke M."/>
            <person name="Alvarado L."/>
            <person name="Amedeo P."/>
            <person name="Antoine C.H."/>
            <person name="Arensburger P."/>
            <person name="Bidwell S.L."/>
            <person name="Crawford M."/>
            <person name="Camaro F."/>
            <person name="Devon K."/>
            <person name="Engels R."/>
            <person name="Hammond M."/>
            <person name="Howarth C."/>
            <person name="Koehrsen M."/>
            <person name="Lawson D."/>
            <person name="Montgomery P."/>
            <person name="Nene V."/>
            <person name="Nusbaum C."/>
            <person name="Puiu D."/>
            <person name="Romero-Severson J."/>
            <person name="Severson D.W."/>
            <person name="Shumway M."/>
            <person name="Sisk P."/>
            <person name="Stolte C."/>
            <person name="Zeng Q."/>
            <person name="Eisenstadt E."/>
            <person name="Fraser-Liggett C."/>
            <person name="Strausberg R."/>
            <person name="Galagan J."/>
            <person name="Birren B."/>
            <person name="Collins F.H."/>
        </authorList>
    </citation>
    <scope>NUCLEOTIDE SEQUENCE [LARGE SCALE GENOMIC DNA]</scope>
    <source>
        <strain evidence="7">JHB</strain>
    </source>
</reference>
<dbReference type="HOGENOM" id="CLU_020275_0_1_1"/>
<dbReference type="VEuPathDB" id="VectorBase:CPIJ015193"/>
<dbReference type="InParanoid" id="B0X7H6"/>
<protein>
    <submittedName>
        <fullName evidence="7 8">Zinc finger protein 10</fullName>
    </submittedName>
</protein>
<keyword evidence="4" id="KW-0862">Zinc</keyword>
<dbReference type="PROSITE" id="PS50157">
    <property type="entry name" value="ZINC_FINGER_C2H2_2"/>
    <property type="match status" value="5"/>
</dbReference>
<proteinExistence type="predicted"/>
<dbReference type="OrthoDB" id="6077919at2759"/>
<dbReference type="GO" id="GO:0008270">
    <property type="term" value="F:zinc ion binding"/>
    <property type="evidence" value="ECO:0007669"/>
    <property type="project" value="UniProtKB-KW"/>
</dbReference>
<evidence type="ECO:0000256" key="4">
    <source>
        <dbReference type="ARBA" id="ARBA00022833"/>
    </source>
</evidence>
<keyword evidence="9" id="KW-1185">Reference proteome</keyword>
<dbReference type="EnsemblMetazoa" id="CPIJ015193-RA">
    <property type="protein sequence ID" value="CPIJ015193-PA"/>
    <property type="gene ID" value="CPIJ015193"/>
</dbReference>
<dbReference type="SUPFAM" id="SSF57667">
    <property type="entry name" value="beta-beta-alpha zinc fingers"/>
    <property type="match status" value="2"/>
</dbReference>
<evidence type="ECO:0000256" key="1">
    <source>
        <dbReference type="ARBA" id="ARBA00022723"/>
    </source>
</evidence>
<dbReference type="Gene3D" id="3.30.160.60">
    <property type="entry name" value="Classic Zinc Finger"/>
    <property type="match status" value="3"/>
</dbReference>
<evidence type="ECO:0000256" key="2">
    <source>
        <dbReference type="ARBA" id="ARBA00022737"/>
    </source>
</evidence>
<dbReference type="InterPro" id="IPR012934">
    <property type="entry name" value="Znf_AD"/>
</dbReference>
<feature type="domain" description="C2H2-type" evidence="6">
    <location>
        <begin position="356"/>
        <end position="379"/>
    </location>
</feature>
<dbReference type="Pfam" id="PF00096">
    <property type="entry name" value="zf-C2H2"/>
    <property type="match status" value="2"/>
</dbReference>
<evidence type="ECO:0000313" key="8">
    <source>
        <dbReference type="EnsemblMetazoa" id="CPIJ015193-PA"/>
    </source>
</evidence>
<sequence length="431" mass="50236">MEVQTKAVNIPVFKLQQFPHVCRLCLESESDHRAIMVPLDSVDDLLQGGTTIEEYIAKVLCEVPEGKAAFFPQKVCQPCLEMLRFYARYRSKMLHVYLLTDALVELKRGNTRPVVDLFRNRGETVMALVKDLALSEKEDPCVTDLIYEFKQYDDVTMQGEIEEDGSNVEMVQDQDDQTRVEVLEHLIIEPVFRKGIGRPPNEEGQADHSKEPAHKFPCKAYKCPEGFDDKNSHDKHFNETHKTFVCEICGFKFSQKARLVTHKQRHASERNFHCQYCRKTFKTKRDVGVHTREIHIHRTFNCEICGLEFKRKGALKYHELTHTNSFDHPCQMCGSKFKSDTALNCHVKKVHTERRYGCTECEKKFHSNHLLMDHIERMHGVSLILLPEGTEFMRRKLDWTNGTILKRCMHIGRNRSRKISNGQQRQQKQAR</sequence>
<dbReference type="EMBL" id="DS232452">
    <property type="protein sequence ID" value="EDS41988.1"/>
    <property type="molecule type" value="Genomic_DNA"/>
</dbReference>
<feature type="domain" description="C2H2-type" evidence="6">
    <location>
        <begin position="328"/>
        <end position="356"/>
    </location>
</feature>
<dbReference type="AlphaFoldDB" id="B0X7H6"/>
<dbReference type="SMART" id="SM00868">
    <property type="entry name" value="zf-AD"/>
    <property type="match status" value="1"/>
</dbReference>
<dbReference type="PANTHER" id="PTHR24379">
    <property type="entry name" value="KRAB AND ZINC FINGER DOMAIN-CONTAINING"/>
    <property type="match status" value="1"/>
</dbReference>
<evidence type="ECO:0000256" key="5">
    <source>
        <dbReference type="PROSITE-ProRule" id="PRU00042"/>
    </source>
</evidence>
<dbReference type="KEGG" id="cqu:CpipJ_CPIJ015193"/>
<accession>B0X7H6</accession>
<evidence type="ECO:0000313" key="7">
    <source>
        <dbReference type="EMBL" id="EDS41988.1"/>
    </source>
</evidence>
<keyword evidence="3 5" id="KW-0863">Zinc-finger</keyword>
<dbReference type="Proteomes" id="UP000002320">
    <property type="component" value="Unassembled WGS sequence"/>
</dbReference>
<dbReference type="SMART" id="SM00355">
    <property type="entry name" value="ZnF_C2H2"/>
    <property type="match status" value="6"/>
</dbReference>
<dbReference type="STRING" id="7176.B0X7H6"/>
<dbReference type="InterPro" id="IPR013087">
    <property type="entry name" value="Znf_C2H2_type"/>
</dbReference>
<evidence type="ECO:0000259" key="6">
    <source>
        <dbReference type="PROSITE" id="PS50157"/>
    </source>
</evidence>
<evidence type="ECO:0000313" key="9">
    <source>
        <dbReference type="Proteomes" id="UP000002320"/>
    </source>
</evidence>